<dbReference type="InterPro" id="IPR029068">
    <property type="entry name" value="Glyas_Bleomycin-R_OHBP_Dase"/>
</dbReference>
<dbReference type="Gene3D" id="3.10.180.10">
    <property type="entry name" value="2,3-Dihydroxybiphenyl 1,2-Dioxygenase, domain 1"/>
    <property type="match status" value="1"/>
</dbReference>
<organism evidence="2 3">
    <name type="scientific">Limnobacter litoralis</name>
    <dbReference type="NCBI Taxonomy" id="481366"/>
    <lineage>
        <taxon>Bacteria</taxon>
        <taxon>Pseudomonadati</taxon>
        <taxon>Pseudomonadota</taxon>
        <taxon>Betaproteobacteria</taxon>
        <taxon>Burkholderiales</taxon>
        <taxon>Burkholderiaceae</taxon>
        <taxon>Limnobacter</taxon>
    </lineage>
</organism>
<reference evidence="3" key="1">
    <citation type="journal article" date="2019" name="Int. J. Syst. Evol. Microbiol.">
        <title>The Global Catalogue of Microorganisms (GCM) 10K type strain sequencing project: providing services to taxonomists for standard genome sequencing and annotation.</title>
        <authorList>
            <consortium name="The Broad Institute Genomics Platform"/>
            <consortium name="The Broad Institute Genome Sequencing Center for Infectious Disease"/>
            <person name="Wu L."/>
            <person name="Ma J."/>
        </authorList>
    </citation>
    <scope>NUCLEOTIDE SEQUENCE [LARGE SCALE GENOMIC DNA]</scope>
    <source>
        <strain evidence="3">NBRC 105857</strain>
    </source>
</reference>
<dbReference type="Proteomes" id="UP001156664">
    <property type="component" value="Unassembled WGS sequence"/>
</dbReference>
<protein>
    <submittedName>
        <fullName evidence="2">Glyoxalase</fullName>
    </submittedName>
</protein>
<evidence type="ECO:0000313" key="2">
    <source>
        <dbReference type="EMBL" id="GLR26761.1"/>
    </source>
</evidence>
<evidence type="ECO:0000259" key="1">
    <source>
        <dbReference type="PROSITE" id="PS51819"/>
    </source>
</evidence>
<dbReference type="SUPFAM" id="SSF54593">
    <property type="entry name" value="Glyoxalase/Bleomycin resistance protein/Dihydroxybiphenyl dioxygenase"/>
    <property type="match status" value="1"/>
</dbReference>
<comment type="caution">
    <text evidence="2">The sequence shown here is derived from an EMBL/GenBank/DDBJ whole genome shotgun (WGS) entry which is preliminary data.</text>
</comment>
<dbReference type="InterPro" id="IPR004360">
    <property type="entry name" value="Glyas_Fos-R_dOase_dom"/>
</dbReference>
<accession>A0ABQ5YS98</accession>
<gene>
    <name evidence="2" type="ORF">GCM10007875_18510</name>
</gene>
<dbReference type="PROSITE" id="PS51819">
    <property type="entry name" value="VOC"/>
    <property type="match status" value="1"/>
</dbReference>
<dbReference type="Pfam" id="PF00903">
    <property type="entry name" value="Glyoxalase"/>
    <property type="match status" value="1"/>
</dbReference>
<feature type="domain" description="VOC" evidence="1">
    <location>
        <begin position="1"/>
        <end position="122"/>
    </location>
</feature>
<dbReference type="PANTHER" id="PTHR35006">
    <property type="entry name" value="GLYOXALASE FAMILY PROTEIN (AFU_ORTHOLOGUE AFUA_5G14830)"/>
    <property type="match status" value="1"/>
</dbReference>
<sequence>MIGYTVLGTNDLDGSKAFFDQLLAPLGAKRLMEMPRGVMYGTALNQAFLGVMKPYNGDAAQCGNGTMVGLAGASRDQVDEVYKLAIEQLGCTCEGAPGERMPGFYAAYFRTPEGHKFNIFKMG</sequence>
<dbReference type="CDD" id="cd07262">
    <property type="entry name" value="VOC_like"/>
    <property type="match status" value="1"/>
</dbReference>
<dbReference type="InterPro" id="IPR037523">
    <property type="entry name" value="VOC_core"/>
</dbReference>
<dbReference type="RefSeq" id="WP_284281427.1">
    <property type="nucleotide sequence ID" value="NZ_BSOJ01000018.1"/>
</dbReference>
<name>A0ABQ5YS98_9BURK</name>
<dbReference type="EMBL" id="BSOJ01000018">
    <property type="protein sequence ID" value="GLR26761.1"/>
    <property type="molecule type" value="Genomic_DNA"/>
</dbReference>
<proteinExistence type="predicted"/>
<evidence type="ECO:0000313" key="3">
    <source>
        <dbReference type="Proteomes" id="UP001156664"/>
    </source>
</evidence>
<dbReference type="PANTHER" id="PTHR35006:SF1">
    <property type="entry name" value="BLL2941 PROTEIN"/>
    <property type="match status" value="1"/>
</dbReference>
<keyword evidence="3" id="KW-1185">Reference proteome</keyword>